<feature type="chain" id="PRO_5005494042" evidence="1">
    <location>
        <begin position="20"/>
        <end position="54"/>
    </location>
</feature>
<accession>A0A0K3ARQ1</accession>
<reference evidence="2 3" key="1">
    <citation type="journal article" date="1998" name="Science">
        <title>Genome sequence of the nematode C. elegans: a platform for investigating biology.</title>
        <authorList>
            <consortium name="The C. elegans sequencing consortium"/>
            <person name="Sulson J.E."/>
            <person name="Waterston R."/>
        </authorList>
    </citation>
    <scope>NUCLEOTIDE SEQUENCE [LARGE SCALE GENOMIC DNA]</scope>
    <source>
        <strain evidence="2 3">Bristol N2</strain>
    </source>
</reference>
<dbReference type="RefSeq" id="NP_001368551.1">
    <property type="nucleotide sequence ID" value="NM_001380575.1"/>
</dbReference>
<evidence type="ECO:0000313" key="3">
    <source>
        <dbReference type="Proteomes" id="UP000001940"/>
    </source>
</evidence>
<dbReference type="Bgee" id="WBGene00255704">
    <property type="expression patterns" value="Expressed in pharyngeal muscle cell (C elegans) and 3 other cell types or tissues"/>
</dbReference>
<keyword evidence="1" id="KW-0732">Signal</keyword>
<protein>
    <submittedName>
        <fullName evidence="2">Secreted protein</fullName>
    </submittedName>
</protein>
<dbReference type="AlphaFoldDB" id="A0A0K3ARQ1"/>
<name>A0A0K3ARQ1_CAEEL</name>
<evidence type="ECO:0000313" key="2">
    <source>
        <dbReference type="EMBL" id="CTQ86711.1"/>
    </source>
</evidence>
<dbReference type="AGR" id="WB:WBGene00255704"/>
<feature type="signal peptide" evidence="1">
    <location>
        <begin position="1"/>
        <end position="19"/>
    </location>
</feature>
<dbReference type="GeneID" id="54161859"/>
<dbReference type="InParanoid" id="A0A0K3ARQ1"/>
<evidence type="ECO:0000256" key="1">
    <source>
        <dbReference type="SAM" id="SignalP"/>
    </source>
</evidence>
<dbReference type="CTD" id="54161859"/>
<keyword evidence="3" id="KW-1185">Reference proteome</keyword>
<dbReference type="WormBase" id="B0348.10">
    <property type="protein sequence ID" value="CE50535"/>
    <property type="gene ID" value="WBGene00255704"/>
</dbReference>
<sequence>MCMLWRLLLYVSVCMLTRARDTGTAHEFLTTTATLNAAEGEKKTETHSWINWRN</sequence>
<dbReference type="EMBL" id="BX284605">
    <property type="protein sequence ID" value="CTQ86711.1"/>
    <property type="molecule type" value="Genomic_DNA"/>
</dbReference>
<evidence type="ECO:0000313" key="4">
    <source>
        <dbReference type="WormBase" id="B0348.10"/>
    </source>
</evidence>
<dbReference type="KEGG" id="cel:CELE_B0348.10"/>
<gene>
    <name evidence="2 4" type="ORF">B0348.10</name>
    <name evidence="2" type="ORF">CELE_B0348.10</name>
</gene>
<dbReference type="SMR" id="A0A0K3ARQ1"/>
<dbReference type="Proteomes" id="UP000001940">
    <property type="component" value="Chromosome V"/>
</dbReference>
<proteinExistence type="predicted"/>
<organism evidence="2 3">
    <name type="scientific">Caenorhabditis elegans</name>
    <dbReference type="NCBI Taxonomy" id="6239"/>
    <lineage>
        <taxon>Eukaryota</taxon>
        <taxon>Metazoa</taxon>
        <taxon>Ecdysozoa</taxon>
        <taxon>Nematoda</taxon>
        <taxon>Chromadorea</taxon>
        <taxon>Rhabditida</taxon>
        <taxon>Rhabditina</taxon>
        <taxon>Rhabditomorpha</taxon>
        <taxon>Rhabditoidea</taxon>
        <taxon>Rhabditidae</taxon>
        <taxon>Peloderinae</taxon>
        <taxon>Caenorhabditis</taxon>
    </lineage>
</organism>